<dbReference type="SUPFAM" id="SSF52047">
    <property type="entry name" value="RNI-like"/>
    <property type="match status" value="1"/>
</dbReference>
<dbReference type="PANTHER" id="PTHR38926:SF2">
    <property type="entry name" value="F-BOX_LRR-REPEAT PROTEIN 21-RELATED"/>
    <property type="match status" value="1"/>
</dbReference>
<comment type="caution">
    <text evidence="2">The sequence shown here is derived from an EMBL/GenBank/DDBJ whole genome shotgun (WGS) entry which is preliminary data.</text>
</comment>
<dbReference type="InterPro" id="IPR036047">
    <property type="entry name" value="F-box-like_dom_sf"/>
</dbReference>
<dbReference type="Gene3D" id="1.20.1280.50">
    <property type="match status" value="1"/>
</dbReference>
<keyword evidence="3" id="KW-1185">Reference proteome</keyword>
<evidence type="ECO:0000259" key="1">
    <source>
        <dbReference type="PROSITE" id="PS50181"/>
    </source>
</evidence>
<dbReference type="InterPro" id="IPR032675">
    <property type="entry name" value="LRR_dom_sf"/>
</dbReference>
<dbReference type="Pfam" id="PF12937">
    <property type="entry name" value="F-box-like"/>
    <property type="match status" value="1"/>
</dbReference>
<evidence type="ECO:0000313" key="3">
    <source>
        <dbReference type="Proteomes" id="UP000631114"/>
    </source>
</evidence>
<dbReference type="AlphaFoldDB" id="A0A835IGQ7"/>
<dbReference type="Gene3D" id="3.80.10.10">
    <property type="entry name" value="Ribonuclease Inhibitor"/>
    <property type="match status" value="1"/>
</dbReference>
<dbReference type="PANTHER" id="PTHR38926">
    <property type="entry name" value="F-BOX DOMAIN CONTAINING PROTEIN, EXPRESSED"/>
    <property type="match status" value="1"/>
</dbReference>
<dbReference type="SUPFAM" id="SSF81383">
    <property type="entry name" value="F-box domain"/>
    <property type="match status" value="1"/>
</dbReference>
<gene>
    <name evidence="2" type="ORF">IFM89_032679</name>
</gene>
<dbReference type="PROSITE" id="PS50181">
    <property type="entry name" value="FBOX"/>
    <property type="match status" value="1"/>
</dbReference>
<evidence type="ECO:0000313" key="2">
    <source>
        <dbReference type="EMBL" id="KAF9616829.1"/>
    </source>
</evidence>
<proteinExistence type="predicted"/>
<dbReference type="InterPro" id="IPR001810">
    <property type="entry name" value="F-box_dom"/>
</dbReference>
<dbReference type="CDD" id="cd22164">
    <property type="entry name" value="F-box_AtSKIP19-like"/>
    <property type="match status" value="1"/>
</dbReference>
<name>A0A835IGQ7_9MAGN</name>
<sequence length="276" mass="32003">MKEKSETSNWLDLPRDVMIIILSKLHTIDILYSVQRVCSSWRKLCKEPQFFCRIVIPSRWEDCARLGADGLAELVKVAMDRSCGELVEFSLETRKQVVLIDLLFNVVERSNTLKYLRLDTCFTFQSRSLWKQIARKIPLLEELEIHYDSFSVMAIEEVGRSCPNLHYFKLKGELPWYSRGDCNKMVFAIAESMPQLRRLSLIENGLTNDGLQAILDGCPHLEYLDLRKCLRVNLNFSLLKKSSDRIIDVRLPKDAIDGRFRTRGNRVMAAYNFSSV</sequence>
<accession>A0A835IGQ7</accession>
<protein>
    <recommendedName>
        <fullName evidence="1">F-box domain-containing protein</fullName>
    </recommendedName>
</protein>
<reference evidence="2 3" key="1">
    <citation type="submission" date="2020-10" db="EMBL/GenBank/DDBJ databases">
        <title>The Coptis chinensis genome and diversification of protoberbering-type alkaloids.</title>
        <authorList>
            <person name="Wang B."/>
            <person name="Shu S."/>
            <person name="Song C."/>
            <person name="Liu Y."/>
        </authorList>
    </citation>
    <scope>NUCLEOTIDE SEQUENCE [LARGE SCALE GENOMIC DNA]</scope>
    <source>
        <strain evidence="2">HL-2020</strain>
        <tissue evidence="2">Leaf</tissue>
    </source>
</reference>
<organism evidence="2 3">
    <name type="scientific">Coptis chinensis</name>
    <dbReference type="NCBI Taxonomy" id="261450"/>
    <lineage>
        <taxon>Eukaryota</taxon>
        <taxon>Viridiplantae</taxon>
        <taxon>Streptophyta</taxon>
        <taxon>Embryophyta</taxon>
        <taxon>Tracheophyta</taxon>
        <taxon>Spermatophyta</taxon>
        <taxon>Magnoliopsida</taxon>
        <taxon>Ranunculales</taxon>
        <taxon>Ranunculaceae</taxon>
        <taxon>Coptidoideae</taxon>
        <taxon>Coptis</taxon>
    </lineage>
</organism>
<dbReference type="EMBL" id="JADFTS010000003">
    <property type="protein sequence ID" value="KAF9616829.1"/>
    <property type="molecule type" value="Genomic_DNA"/>
</dbReference>
<dbReference type="OrthoDB" id="2095648at2759"/>
<feature type="domain" description="F-box" evidence="1">
    <location>
        <begin position="7"/>
        <end position="54"/>
    </location>
</feature>
<dbReference type="Proteomes" id="UP000631114">
    <property type="component" value="Unassembled WGS sequence"/>
</dbReference>